<dbReference type="GO" id="GO:0005198">
    <property type="term" value="F:structural molecule activity"/>
    <property type="evidence" value="ECO:0007669"/>
    <property type="project" value="UniProtKB-UniRule"/>
</dbReference>
<keyword evidence="8" id="KW-1145">T=7 icosahedral capsid protein</keyword>
<dbReference type="GO" id="GO:0039620">
    <property type="term" value="C:T=7 icosahedral viral capsid"/>
    <property type="evidence" value="ECO:0007669"/>
    <property type="project" value="UniProtKB-UniRule"/>
</dbReference>
<keyword evidence="6 7" id="KW-1160">Virus entry into host cell</keyword>
<evidence type="ECO:0000256" key="3">
    <source>
        <dbReference type="ARBA" id="ARBA00022804"/>
    </source>
</evidence>
<evidence type="ECO:0000256" key="1">
    <source>
        <dbReference type="ARBA" id="ARBA00022561"/>
    </source>
</evidence>
<gene>
    <name evidence="7 8 10" type="primary">L1</name>
</gene>
<dbReference type="Proteomes" id="UP001240507">
    <property type="component" value="Segment"/>
</dbReference>
<feature type="region of interest" description="Disordered" evidence="9">
    <location>
        <begin position="477"/>
        <end position="501"/>
    </location>
</feature>
<evidence type="ECO:0000256" key="5">
    <source>
        <dbReference type="ARBA" id="ARBA00022921"/>
    </source>
</evidence>
<dbReference type="GO" id="GO:0042025">
    <property type="term" value="C:host cell nucleus"/>
    <property type="evidence" value="ECO:0007669"/>
    <property type="project" value="UniProtKB-SubCell"/>
</dbReference>
<evidence type="ECO:0000256" key="9">
    <source>
        <dbReference type="SAM" id="MobiDB-lite"/>
    </source>
</evidence>
<comment type="subunit">
    <text evidence="7">Self-assembles into homopentamers. The capsid has an icosahedral symmetry and consists of 72 capsomers, with each capsomer being a pentamer of L1. Interacts with the minor capsid protein L2; this interaction is necessary for viral genome encapsidation. Interacts with protein E2; this interaction enhances E2-dependent replication and transcription activation.</text>
</comment>
<dbReference type="GO" id="GO:0019062">
    <property type="term" value="P:virion attachment to host cell"/>
    <property type="evidence" value="ECO:0007669"/>
    <property type="project" value="UniProtKB-UniRule"/>
</dbReference>
<evidence type="ECO:0000256" key="7">
    <source>
        <dbReference type="HAMAP-Rule" id="MF_04002"/>
    </source>
</evidence>
<evidence type="ECO:0000313" key="11">
    <source>
        <dbReference type="Proteomes" id="UP001240507"/>
    </source>
</evidence>
<feature type="disulfide bond" description="Interchain (with Cys-175)" evidence="7">
    <location>
        <position position="429"/>
    </location>
</feature>
<name>A0A5B8JRX5_9PAPI</name>
<evidence type="ECO:0000256" key="6">
    <source>
        <dbReference type="ARBA" id="ARBA00023296"/>
    </source>
</evidence>
<dbReference type="EMBL" id="MN117918">
    <property type="protein sequence ID" value="QDY91923.1"/>
    <property type="molecule type" value="Genomic_DNA"/>
</dbReference>
<organism evidence="10 11">
    <name type="scientific">Equus caballus papillomavirus 9</name>
    <dbReference type="NCBI Taxonomy" id="2601244"/>
    <lineage>
        <taxon>Viruses</taxon>
        <taxon>Monodnaviria</taxon>
        <taxon>Shotokuvirae</taxon>
        <taxon>Cossaviricota</taxon>
        <taxon>Papovaviricetes</taxon>
        <taxon>Zurhausenvirales</taxon>
        <taxon>Papillomaviridae</taxon>
    </lineage>
</organism>
<evidence type="ECO:0000256" key="2">
    <source>
        <dbReference type="ARBA" id="ARBA00022581"/>
    </source>
</evidence>
<protein>
    <recommendedName>
        <fullName evidence="7 8">Major capsid protein L1</fullName>
    </recommendedName>
</protein>
<keyword evidence="2 7" id="KW-0945">Host-virus interaction</keyword>
<sequence>MALWTKNMQHLYLPPPPVTKVLSTDDYVVRHSIFYHGNSERLLTVGHPYFALKDGGKKLDVPKVSPNQYRVFEVVLPNPNKFALADPSIYNPEVSRLVWAVRGLEVSRGQPLGVGLSGNPNFNRLLDVESPSKAQDNGADNDKRVNIAFDVKQSQVLIVGCTPAIGEHWKLAKACGGVPADNCPPLELVKTQIEDGDMGEVGFGAMDFKALQASRSEVPLDLVDTTSKYPDYIQMGQETSGNSMFFFARREQMYTRHFMVRDGLLENEKVPKEMYVARAQDDDKKSHRYQYTHTPSGSLVSTDSQIFNRPYWLQRAQGLNNGVCWHDKLYVTVFDNTRGTNFTISVKKQAAGGDQYDPKNYHVYLRHVEEFELSFIFELCSVPLTPETMAHLHTMDPTILEDWEIGINPPVSSQLETTYRFIASSATRCNRPPAPPLEPSKGTFWTIDLQERLSLDLDQFTLGRRFIVQGGLSRSRVARKRRASTSSAKTKAKRPAKKRRT</sequence>
<keyword evidence="7" id="KW-1162">Viral penetration into host cytoplasm</keyword>
<keyword evidence="7" id="KW-1048">Host nucleus</keyword>
<keyword evidence="5 7" id="KW-0426">Late protein</keyword>
<evidence type="ECO:0000256" key="8">
    <source>
        <dbReference type="RuleBase" id="RU361248"/>
    </source>
</evidence>
<comment type="function">
    <text evidence="7 8">Forms an icosahedral capsid with a T=7 symmetry and a 50 nm diameter. The capsid is composed of 72 pentamers linked to each other by disulfide bonds and associated with L2 proteins. Binds to heparan sulfate proteoglycans on cell surface of basal layer keratinocytes to provide initial virion attachment. This binding mediates a conformational change in the virus capsid that facilitates efficient infection. The virion enters the host cell via endocytosis. During virus trafficking, L1 protein dissociates from the viral DNA and the genomic DNA is released to the host nucleus. The virion assembly takes place within the cell nucleus. Encapsulates the genomic DNA together with protein L2.</text>
</comment>
<feature type="compositionally biased region" description="Basic residues" evidence="9">
    <location>
        <begin position="490"/>
        <end position="501"/>
    </location>
</feature>
<dbReference type="InterPro" id="IPR002210">
    <property type="entry name" value="Capsid_L1_Papillomavir"/>
</dbReference>
<dbReference type="InterPro" id="IPR011222">
    <property type="entry name" value="dsDNA_vir_gr_I_capsid"/>
</dbReference>
<feature type="disulfide bond" description="Interchain (with Cys-429)" evidence="7">
    <location>
        <position position="175"/>
    </location>
</feature>
<dbReference type="PRINTS" id="PR00865">
    <property type="entry name" value="HPVCAPSIDL1"/>
</dbReference>
<keyword evidence="4 7" id="KW-0946">Virion</keyword>
<dbReference type="Pfam" id="PF00500">
    <property type="entry name" value="Late_protein_L1"/>
    <property type="match status" value="1"/>
</dbReference>
<keyword evidence="7" id="KW-1164">Virus endocytosis by host</keyword>
<proteinExistence type="inferred from homology"/>
<comment type="subcellular location">
    <subcellularLocation>
        <location evidence="7">Virion</location>
    </subcellularLocation>
    <subcellularLocation>
        <location evidence="7">Host nucleus</location>
    </subcellularLocation>
</comment>
<dbReference type="Gene3D" id="2.60.175.20">
    <property type="entry name" value="Major capsid L1 (late) superfamily, Papillomavirus"/>
    <property type="match status" value="1"/>
</dbReference>
<evidence type="ECO:0000256" key="4">
    <source>
        <dbReference type="ARBA" id="ARBA00022844"/>
    </source>
</evidence>
<reference evidence="10" key="1">
    <citation type="submission" date="2019-06" db="EMBL/GenBank/DDBJ databases">
        <title>Identification of A Novel Equine Papillomavirus in a Stallion in Australia.</title>
        <authorList>
            <person name="Li C.-X."/>
            <person name="Chang W.-S."/>
            <person name="Mitsakos K."/>
            <person name="Hudson B.J."/>
            <person name="Holmes E.C."/>
        </authorList>
    </citation>
    <scope>NUCLEOTIDE SEQUENCE</scope>
    <source>
        <strain evidence="10">SW</strain>
    </source>
</reference>
<dbReference type="SUPFAM" id="SSF88648">
    <property type="entry name" value="Group I dsDNA viruses"/>
    <property type="match status" value="1"/>
</dbReference>
<dbReference type="InterPro" id="IPR036973">
    <property type="entry name" value="Capsid_L1_sf_Papillomavir"/>
</dbReference>
<comment type="similarity">
    <text evidence="7 8">Belongs to the papillomaviridae L1 protein family.</text>
</comment>
<accession>A0A5B8JRX5</accession>
<keyword evidence="7" id="KW-1015">Disulfide bond</keyword>
<dbReference type="GO" id="GO:0075509">
    <property type="term" value="P:endocytosis involved in viral entry into host cell"/>
    <property type="evidence" value="ECO:0007669"/>
    <property type="project" value="UniProtKB-KW"/>
</dbReference>
<keyword evidence="3 7" id="KW-1161">Viral attachment to host cell</keyword>
<keyword evidence="1 7" id="KW-0167">Capsid protein</keyword>
<dbReference type="HAMAP" id="MF_04002">
    <property type="entry name" value="PPV_L1"/>
    <property type="match status" value="1"/>
</dbReference>
<evidence type="ECO:0000313" key="10">
    <source>
        <dbReference type="EMBL" id="QDY91923.1"/>
    </source>
</evidence>